<dbReference type="AlphaFoldDB" id="A0A3E0ERC7"/>
<accession>A0A3E0ERC7</accession>
<dbReference type="EMBL" id="QUNI01000003">
    <property type="protein sequence ID" value="REH00291.1"/>
    <property type="molecule type" value="Genomic_DNA"/>
</dbReference>
<keyword evidence="2" id="KW-1185">Reference proteome</keyword>
<protein>
    <submittedName>
        <fullName evidence="1">Uncharacterized protein</fullName>
    </submittedName>
</protein>
<comment type="caution">
    <text evidence="1">The sequence shown here is derived from an EMBL/GenBank/DDBJ whole genome shotgun (WGS) entry which is preliminary data.</text>
</comment>
<dbReference type="Proteomes" id="UP000257136">
    <property type="component" value="Unassembled WGS sequence"/>
</dbReference>
<sequence>MRKILKVIDTCHDCFHCKAFLAQKDNYTATKICDFASDTDSKVHSPFLLELTTSKVSTALLIPENCPLEDYKSEAL</sequence>
<name>A0A3E0ERC7_9FLAO</name>
<organism evidence="1 2">
    <name type="scientific">Flavobacterium aquicola</name>
    <dbReference type="NCBI Taxonomy" id="1682742"/>
    <lineage>
        <taxon>Bacteria</taxon>
        <taxon>Pseudomonadati</taxon>
        <taxon>Bacteroidota</taxon>
        <taxon>Flavobacteriia</taxon>
        <taxon>Flavobacteriales</taxon>
        <taxon>Flavobacteriaceae</taxon>
        <taxon>Flavobacterium</taxon>
    </lineage>
</organism>
<dbReference type="RefSeq" id="WP_115811499.1">
    <property type="nucleotide sequence ID" value="NZ_QUNI01000003.1"/>
</dbReference>
<dbReference type="OrthoDB" id="1453817at2"/>
<gene>
    <name evidence="1" type="ORF">C8P67_103267</name>
</gene>
<reference evidence="1 2" key="1">
    <citation type="submission" date="2018-08" db="EMBL/GenBank/DDBJ databases">
        <title>Genomic Encyclopedia of Archaeal and Bacterial Type Strains, Phase II (KMG-II): from individual species to whole genera.</title>
        <authorList>
            <person name="Goeker M."/>
        </authorList>
    </citation>
    <scope>NUCLEOTIDE SEQUENCE [LARGE SCALE GENOMIC DNA]</scope>
    <source>
        <strain evidence="1 2">DSM 100880</strain>
    </source>
</reference>
<evidence type="ECO:0000313" key="1">
    <source>
        <dbReference type="EMBL" id="REH00291.1"/>
    </source>
</evidence>
<evidence type="ECO:0000313" key="2">
    <source>
        <dbReference type="Proteomes" id="UP000257136"/>
    </source>
</evidence>
<proteinExistence type="predicted"/>